<feature type="region of interest" description="Disordered" evidence="1">
    <location>
        <begin position="176"/>
        <end position="215"/>
    </location>
</feature>
<comment type="caution">
    <text evidence="2">The sequence shown here is derived from an EMBL/GenBank/DDBJ whole genome shotgun (WGS) entry which is preliminary data.</text>
</comment>
<dbReference type="EMBL" id="BMGA01000010">
    <property type="protein sequence ID" value="GGA87304.1"/>
    <property type="molecule type" value="Genomic_DNA"/>
</dbReference>
<gene>
    <name evidence="2" type="ORF">GCM10008015_29950</name>
</gene>
<keyword evidence="3" id="KW-1185">Reference proteome</keyword>
<feature type="region of interest" description="Disordered" evidence="1">
    <location>
        <begin position="151"/>
        <end position="170"/>
    </location>
</feature>
<evidence type="ECO:0000313" key="3">
    <source>
        <dbReference type="Proteomes" id="UP000658793"/>
    </source>
</evidence>
<accession>A0ABQ1HRK8</accession>
<reference evidence="3" key="1">
    <citation type="journal article" date="2019" name="Int. J. Syst. Evol. Microbiol.">
        <title>The Global Catalogue of Microorganisms (GCM) 10K type strain sequencing project: providing services to taxonomists for standard genome sequencing and annotation.</title>
        <authorList>
            <consortium name="The Broad Institute Genomics Platform"/>
            <consortium name="The Broad Institute Genome Sequencing Center for Infectious Disease"/>
            <person name="Wu L."/>
            <person name="Ma J."/>
        </authorList>
    </citation>
    <scope>NUCLEOTIDE SEQUENCE [LARGE SCALE GENOMIC DNA]</scope>
    <source>
        <strain evidence="3">CGMCC 1.12811</strain>
    </source>
</reference>
<evidence type="ECO:0000313" key="2">
    <source>
        <dbReference type="EMBL" id="GGA87304.1"/>
    </source>
</evidence>
<feature type="compositionally biased region" description="Basic and acidic residues" evidence="1">
    <location>
        <begin position="199"/>
        <end position="215"/>
    </location>
</feature>
<name>A0ABQ1HRK8_9FLAO</name>
<protein>
    <submittedName>
        <fullName evidence="2">Transcriptional regulator</fullName>
    </submittedName>
</protein>
<organism evidence="2 3">
    <name type="scientific">Flavobacterium palustre</name>
    <dbReference type="NCBI Taxonomy" id="1476463"/>
    <lineage>
        <taxon>Bacteria</taxon>
        <taxon>Pseudomonadati</taxon>
        <taxon>Bacteroidota</taxon>
        <taxon>Flavobacteriia</taxon>
        <taxon>Flavobacteriales</taxon>
        <taxon>Flavobacteriaceae</taxon>
        <taxon>Flavobacterium</taxon>
    </lineage>
</organism>
<dbReference type="RefSeq" id="WP_188495485.1">
    <property type="nucleotide sequence ID" value="NZ_BMGA01000010.1"/>
</dbReference>
<proteinExistence type="predicted"/>
<dbReference type="Proteomes" id="UP000658793">
    <property type="component" value="Unassembled WGS sequence"/>
</dbReference>
<sequence length="298" mass="34950">MNYIKHLSGFFQKISYDTDLNPTHVSLYMALFQTWNVNRFQNPISITRNEMMRISKIYSKATYHKCINELHEKEYIKYEPSHNPFKGSLIYVNSLEISLEQPSKKEQRRSKKEQPIEQVVNKYKTSTLPTPRQALVSYINNTNSTNALNLENESAQEKKSDGEDFEIENLIPREKKKKKWREKKENSKNVIPSMSSRACHPERSRGARDEGQIPPKFDDVKQYFVSQNTEEIEAERFFNHFQSNGWLVGGKSKMYNWQASANNWILNLQTFKPLKMVISNPIPGNLKTSNQKKYDEPL</sequence>
<evidence type="ECO:0000256" key="1">
    <source>
        <dbReference type="SAM" id="MobiDB-lite"/>
    </source>
</evidence>